<evidence type="ECO:0000256" key="1">
    <source>
        <dbReference type="SAM" id="SignalP"/>
    </source>
</evidence>
<dbReference type="InterPro" id="IPR013424">
    <property type="entry name" value="Ice-binding_C"/>
</dbReference>
<feature type="signal peptide" evidence="1">
    <location>
        <begin position="1"/>
        <end position="24"/>
    </location>
</feature>
<dbReference type="AlphaFoldDB" id="A0A5B9PC99"/>
<dbReference type="Proteomes" id="UP000322214">
    <property type="component" value="Chromosome"/>
</dbReference>
<dbReference type="EMBL" id="CP042912">
    <property type="protein sequence ID" value="QEG23874.1"/>
    <property type="molecule type" value="Genomic_DNA"/>
</dbReference>
<sequence precursor="true">MLRPLTCFAASLTIALISLSTANADDVVAFWGWTNDYDFSATAPTKMDFAGDVDNTVAGDANLQIFLGDAANFDHNGGGGFVSYTSAASGITYDPTRTAKWDDLKGGGDDFDIGGNSSFMVDKNDGAGALADDFGNDALMYLTIDGSGYQDFQFRFDIESTPGDLAESFDVFYRVGGNGTWFRDTAQNNIPLSYMDYPTADPENQFADSGFISLNSMLNNQSQIEIIVSDFAEFGNSELEIDNFEITAVAVPEPTSGVLLIVLATAGLVQRRRK</sequence>
<reference evidence="3 4" key="1">
    <citation type="submission" date="2019-08" db="EMBL/GenBank/DDBJ databases">
        <title>Deep-cultivation of Planctomycetes and their phenomic and genomic characterization uncovers novel biology.</title>
        <authorList>
            <person name="Wiegand S."/>
            <person name="Jogler M."/>
            <person name="Boedeker C."/>
            <person name="Pinto D."/>
            <person name="Vollmers J."/>
            <person name="Rivas-Marin E."/>
            <person name="Kohn T."/>
            <person name="Peeters S.H."/>
            <person name="Heuer A."/>
            <person name="Rast P."/>
            <person name="Oberbeckmann S."/>
            <person name="Bunk B."/>
            <person name="Jeske O."/>
            <person name="Meyerdierks A."/>
            <person name="Storesund J.E."/>
            <person name="Kallscheuer N."/>
            <person name="Luecker S."/>
            <person name="Lage O.M."/>
            <person name="Pohl T."/>
            <person name="Merkel B.J."/>
            <person name="Hornburger P."/>
            <person name="Mueller R.-W."/>
            <person name="Bruemmer F."/>
            <person name="Labrenz M."/>
            <person name="Spormann A.M."/>
            <person name="Op den Camp H."/>
            <person name="Overmann J."/>
            <person name="Amann R."/>
            <person name="Jetten M.S.M."/>
            <person name="Mascher T."/>
            <person name="Medema M.H."/>
            <person name="Devos D.P."/>
            <person name="Kaster A.-K."/>
            <person name="Ovreas L."/>
            <person name="Rohde M."/>
            <person name="Galperin M.Y."/>
            <person name="Jogler C."/>
        </authorList>
    </citation>
    <scope>NUCLEOTIDE SEQUENCE [LARGE SCALE GENOMIC DNA]</scope>
    <source>
        <strain evidence="3 4">FC18</strain>
    </source>
</reference>
<dbReference type="STRING" id="980251.GCA_001642875_00207"/>
<evidence type="ECO:0000259" key="2">
    <source>
        <dbReference type="Pfam" id="PF07589"/>
    </source>
</evidence>
<dbReference type="NCBIfam" id="TIGR02595">
    <property type="entry name" value="PEP_CTERM"/>
    <property type="match status" value="1"/>
</dbReference>
<gene>
    <name evidence="3" type="ORF">MFFC18_37780</name>
</gene>
<feature type="chain" id="PRO_5023086063" description="Ice-binding protein C-terminal domain-containing protein" evidence="1">
    <location>
        <begin position="25"/>
        <end position="274"/>
    </location>
</feature>
<keyword evidence="1" id="KW-0732">Signal</keyword>
<dbReference type="Pfam" id="PF07589">
    <property type="entry name" value="PEP-CTERM"/>
    <property type="match status" value="1"/>
</dbReference>
<organism evidence="3 4">
    <name type="scientific">Mariniblastus fucicola</name>
    <dbReference type="NCBI Taxonomy" id="980251"/>
    <lineage>
        <taxon>Bacteria</taxon>
        <taxon>Pseudomonadati</taxon>
        <taxon>Planctomycetota</taxon>
        <taxon>Planctomycetia</taxon>
        <taxon>Pirellulales</taxon>
        <taxon>Pirellulaceae</taxon>
        <taxon>Mariniblastus</taxon>
    </lineage>
</organism>
<proteinExistence type="predicted"/>
<evidence type="ECO:0000313" key="4">
    <source>
        <dbReference type="Proteomes" id="UP000322214"/>
    </source>
</evidence>
<name>A0A5B9PC99_9BACT</name>
<accession>A0A5B9PC99</accession>
<feature type="domain" description="Ice-binding protein C-terminal" evidence="2">
    <location>
        <begin position="250"/>
        <end position="273"/>
    </location>
</feature>
<keyword evidence="4" id="KW-1185">Reference proteome</keyword>
<dbReference type="OrthoDB" id="267451at2"/>
<protein>
    <recommendedName>
        <fullName evidence="2">Ice-binding protein C-terminal domain-containing protein</fullName>
    </recommendedName>
</protein>
<evidence type="ECO:0000313" key="3">
    <source>
        <dbReference type="EMBL" id="QEG23874.1"/>
    </source>
</evidence>
<dbReference type="KEGG" id="mff:MFFC18_37780"/>
<dbReference type="RefSeq" id="WP_075083006.1">
    <property type="nucleotide sequence ID" value="NZ_CP042912.1"/>
</dbReference>